<reference evidence="4 5" key="1">
    <citation type="submission" date="2016-09" db="EMBL/GenBank/DDBJ databases">
        <title>Extensive genetic diversity and differential bi-allelic expression allows diatom success in the polar Southern Ocean.</title>
        <authorList>
            <consortium name="DOE Joint Genome Institute"/>
            <person name="Mock T."/>
            <person name="Otillar R.P."/>
            <person name="Strauss J."/>
            <person name="Dupont C."/>
            <person name="Frickenhaus S."/>
            <person name="Maumus F."/>
            <person name="Mcmullan M."/>
            <person name="Sanges R."/>
            <person name="Schmutz J."/>
            <person name="Toseland A."/>
            <person name="Valas R."/>
            <person name="Veluchamy A."/>
            <person name="Ward B.J."/>
            <person name="Allen A."/>
            <person name="Barry K."/>
            <person name="Falciatore A."/>
            <person name="Ferrante M."/>
            <person name="Fortunato A.E."/>
            <person name="Gloeckner G."/>
            <person name="Gruber A."/>
            <person name="Hipkin R."/>
            <person name="Janech M."/>
            <person name="Kroth P."/>
            <person name="Leese F."/>
            <person name="Lindquist E."/>
            <person name="Lyon B.R."/>
            <person name="Martin J."/>
            <person name="Mayer C."/>
            <person name="Parker M."/>
            <person name="Quesneville H."/>
            <person name="Raymond J."/>
            <person name="Uhlig C."/>
            <person name="Valentin K.U."/>
            <person name="Worden A.Z."/>
            <person name="Armbrust E.V."/>
            <person name="Bowler C."/>
            <person name="Green B."/>
            <person name="Moulton V."/>
            <person name="Van Oosterhout C."/>
            <person name="Grigoriev I."/>
        </authorList>
    </citation>
    <scope>NUCLEOTIDE SEQUENCE [LARGE SCALE GENOMIC DNA]</scope>
    <source>
        <strain evidence="4 5">CCMP1102</strain>
    </source>
</reference>
<dbReference type="Proteomes" id="UP000095751">
    <property type="component" value="Unassembled WGS sequence"/>
</dbReference>
<gene>
    <name evidence="4" type="ORF">FRACYDRAFT_142899</name>
</gene>
<dbReference type="PROSITE" id="PS51219">
    <property type="entry name" value="DPCK"/>
    <property type="match status" value="1"/>
</dbReference>
<keyword evidence="5" id="KW-1185">Reference proteome</keyword>
<dbReference type="InterPro" id="IPR001977">
    <property type="entry name" value="Depp_CoAkinase"/>
</dbReference>
<keyword evidence="1" id="KW-0547">Nucleotide-binding</keyword>
<dbReference type="Gene3D" id="3.40.50.300">
    <property type="entry name" value="P-loop containing nucleotide triphosphate hydrolases"/>
    <property type="match status" value="1"/>
</dbReference>
<organism evidence="4 5">
    <name type="scientific">Fragilariopsis cylindrus CCMP1102</name>
    <dbReference type="NCBI Taxonomy" id="635003"/>
    <lineage>
        <taxon>Eukaryota</taxon>
        <taxon>Sar</taxon>
        <taxon>Stramenopiles</taxon>
        <taxon>Ochrophyta</taxon>
        <taxon>Bacillariophyta</taxon>
        <taxon>Bacillariophyceae</taxon>
        <taxon>Bacillariophycidae</taxon>
        <taxon>Bacillariales</taxon>
        <taxon>Bacillariaceae</taxon>
        <taxon>Fragilariopsis</taxon>
    </lineage>
</organism>
<evidence type="ECO:0000313" key="4">
    <source>
        <dbReference type="EMBL" id="OEU05945.1"/>
    </source>
</evidence>
<dbReference type="GO" id="GO:0004140">
    <property type="term" value="F:dephospho-CoA kinase activity"/>
    <property type="evidence" value="ECO:0007669"/>
    <property type="project" value="InterPro"/>
</dbReference>
<dbReference type="InParanoid" id="A0A1E7EJ77"/>
<keyword evidence="4" id="KW-0378">Hydrolase</keyword>
<dbReference type="CDD" id="cd02022">
    <property type="entry name" value="DPCK"/>
    <property type="match status" value="1"/>
</dbReference>
<feature type="non-terminal residue" evidence="4">
    <location>
        <position position="1"/>
    </location>
</feature>
<dbReference type="NCBIfam" id="TIGR00152">
    <property type="entry name" value="dephospho-CoA kinase"/>
    <property type="match status" value="1"/>
</dbReference>
<dbReference type="OrthoDB" id="247245at2759"/>
<feature type="non-terminal residue" evidence="4">
    <location>
        <position position="224"/>
    </location>
</feature>
<protein>
    <submittedName>
        <fullName evidence="4">p-loop containing nucleoside triphosphate hydrolase protein</fullName>
    </submittedName>
</protein>
<dbReference type="GO" id="GO:0015937">
    <property type="term" value="P:coenzyme A biosynthetic process"/>
    <property type="evidence" value="ECO:0007669"/>
    <property type="project" value="InterPro"/>
</dbReference>
<keyword evidence="3" id="KW-0472">Membrane</keyword>
<keyword evidence="3" id="KW-1133">Transmembrane helix</keyword>
<evidence type="ECO:0000313" key="5">
    <source>
        <dbReference type="Proteomes" id="UP000095751"/>
    </source>
</evidence>
<dbReference type="GO" id="GO:0016787">
    <property type="term" value="F:hydrolase activity"/>
    <property type="evidence" value="ECO:0007669"/>
    <property type="project" value="UniProtKB-KW"/>
</dbReference>
<proteinExistence type="inferred from homology"/>
<evidence type="ECO:0000256" key="1">
    <source>
        <dbReference type="ARBA" id="ARBA00022741"/>
    </source>
</evidence>
<dbReference type="InterPro" id="IPR027417">
    <property type="entry name" value="P-loop_NTPase"/>
</dbReference>
<sequence>VALTGGIATGKSTAAQMFLVLVIIIVKGQIINNIPVMIRDKNNPNDINFVSPKDSVYHKILKAFEGKDILKEESTNRKNHQHQQSKNNYNKEIDRLKLGAIIFNDRTERKKLNSITHSKILSVLLRKLLRSVFFGVTDITIADLPLLFESGKLSWLFGITICITVSDPIIQLDRLQRRNPELPQRECQARIDSQMSLNIKQHMADIIIINDGDLEELREQVEDV</sequence>
<evidence type="ECO:0000256" key="3">
    <source>
        <dbReference type="SAM" id="Phobius"/>
    </source>
</evidence>
<dbReference type="FunCoup" id="A0A1E7EJ77">
    <property type="interactions" value="226"/>
</dbReference>
<dbReference type="Pfam" id="PF01121">
    <property type="entry name" value="CoaE"/>
    <property type="match status" value="1"/>
</dbReference>
<evidence type="ECO:0000256" key="2">
    <source>
        <dbReference type="ARBA" id="ARBA00022840"/>
    </source>
</evidence>
<dbReference type="AlphaFoldDB" id="A0A1E7EJ77"/>
<accession>A0A1E7EJ77</accession>
<keyword evidence="3" id="KW-0812">Transmembrane</keyword>
<dbReference type="HAMAP" id="MF_00376">
    <property type="entry name" value="Dephospho_CoA_kinase"/>
    <property type="match status" value="1"/>
</dbReference>
<keyword evidence="2" id="KW-0067">ATP-binding</keyword>
<dbReference type="PANTHER" id="PTHR10695:SF46">
    <property type="entry name" value="BIFUNCTIONAL COENZYME A SYNTHASE-RELATED"/>
    <property type="match status" value="1"/>
</dbReference>
<dbReference type="KEGG" id="fcy:FRACYDRAFT_142899"/>
<name>A0A1E7EJ77_9STRA</name>
<dbReference type="GO" id="GO:0005524">
    <property type="term" value="F:ATP binding"/>
    <property type="evidence" value="ECO:0007669"/>
    <property type="project" value="UniProtKB-KW"/>
</dbReference>
<feature type="transmembrane region" description="Helical" evidence="3">
    <location>
        <begin position="13"/>
        <end position="31"/>
    </location>
</feature>
<dbReference type="PANTHER" id="PTHR10695">
    <property type="entry name" value="DEPHOSPHO-COA KINASE-RELATED"/>
    <property type="match status" value="1"/>
</dbReference>
<dbReference type="SUPFAM" id="SSF52540">
    <property type="entry name" value="P-loop containing nucleoside triphosphate hydrolases"/>
    <property type="match status" value="1"/>
</dbReference>
<dbReference type="EMBL" id="KV784442">
    <property type="protein sequence ID" value="OEU05945.1"/>
    <property type="molecule type" value="Genomic_DNA"/>
</dbReference>